<accession>I5ATR0</accession>
<protein>
    <submittedName>
        <fullName evidence="1">Uncharacterized protein</fullName>
    </submittedName>
</protein>
<organism evidence="1 2">
    <name type="scientific">Eubacterium cellulosolvens (strain ATCC 43171 / JCM 9499 / 6)</name>
    <name type="common">Cillobacterium cellulosolvens</name>
    <dbReference type="NCBI Taxonomy" id="633697"/>
    <lineage>
        <taxon>Bacteria</taxon>
        <taxon>Bacillati</taxon>
        <taxon>Bacillota</taxon>
        <taxon>Clostridia</taxon>
        <taxon>Eubacteriales</taxon>
        <taxon>Eubacteriaceae</taxon>
        <taxon>Eubacterium</taxon>
    </lineage>
</organism>
<keyword evidence="2" id="KW-1185">Reference proteome</keyword>
<dbReference type="HOGENOM" id="CLU_172580_0_0_9"/>
<proteinExistence type="predicted"/>
<dbReference type="Proteomes" id="UP000005753">
    <property type="component" value="Chromosome"/>
</dbReference>
<name>I5ATR0_EUBC6</name>
<sequence length="88" mass="10690">MRIWGKIWKDNHMLKNMTVTDDSADTRTHKIFRSLEEICHEWDLSVPVWLDANIREFKQNKKSRFSQDNFVGEEIDFDYLELQILEED</sequence>
<reference evidence="1 2" key="1">
    <citation type="submission" date="2010-08" db="EMBL/GenBank/DDBJ databases">
        <authorList>
            <consortium name="US DOE Joint Genome Institute (JGI-PGF)"/>
            <person name="Lucas S."/>
            <person name="Copeland A."/>
            <person name="Lapidus A."/>
            <person name="Cheng J.-F."/>
            <person name="Bruce D."/>
            <person name="Goodwin L."/>
            <person name="Pitluck S."/>
            <person name="Land M.L."/>
            <person name="Hauser L."/>
            <person name="Chang Y.-J."/>
            <person name="Anderson I.J."/>
            <person name="Johnson E."/>
            <person name="Mulhopadhyay B."/>
            <person name="Kyrpides N."/>
            <person name="Woyke T.J."/>
        </authorList>
    </citation>
    <scope>NUCLEOTIDE SEQUENCE [LARGE SCALE GENOMIC DNA]</scope>
    <source>
        <strain evidence="1 2">6</strain>
    </source>
</reference>
<dbReference type="EMBL" id="CM001487">
    <property type="protein sequence ID" value="EIM57183.1"/>
    <property type="molecule type" value="Genomic_DNA"/>
</dbReference>
<evidence type="ECO:0000313" key="1">
    <source>
        <dbReference type="EMBL" id="EIM57183.1"/>
    </source>
</evidence>
<dbReference type="OrthoDB" id="2084516at2"/>
<dbReference type="AlphaFoldDB" id="I5ATR0"/>
<evidence type="ECO:0000313" key="2">
    <source>
        <dbReference type="Proteomes" id="UP000005753"/>
    </source>
</evidence>
<gene>
    <name evidence="1" type="ORF">EubceDRAFT1_1372</name>
</gene>
<dbReference type="STRING" id="633697.EubceDRAFT1_1372"/>
<reference evidence="1 2" key="2">
    <citation type="submission" date="2012-02" db="EMBL/GenBank/DDBJ databases">
        <title>Improved High-Quality Draft sequence of Eubacterium cellulosolvens 6.</title>
        <authorList>
            <consortium name="US DOE Joint Genome Institute"/>
            <person name="Lucas S."/>
            <person name="Han J."/>
            <person name="Lapidus A."/>
            <person name="Cheng J.-F."/>
            <person name="Goodwin L."/>
            <person name="Pitluck S."/>
            <person name="Peters L."/>
            <person name="Mikhailova N."/>
            <person name="Gu W."/>
            <person name="Detter J.C."/>
            <person name="Han C."/>
            <person name="Tapia R."/>
            <person name="Land M."/>
            <person name="Hauser L."/>
            <person name="Kyrpides N."/>
            <person name="Ivanova N."/>
            <person name="Pagani I."/>
            <person name="Johnson E."/>
            <person name="Mukhopadhyay B."/>
            <person name="Anderson I."/>
            <person name="Woyke T."/>
        </authorList>
    </citation>
    <scope>NUCLEOTIDE SEQUENCE [LARGE SCALE GENOMIC DNA]</scope>
    <source>
        <strain evidence="1 2">6</strain>
    </source>
</reference>
<dbReference type="eggNOG" id="ENOG5032S4Q">
    <property type="taxonomic scope" value="Bacteria"/>
</dbReference>